<evidence type="ECO:0000256" key="1">
    <source>
        <dbReference type="ARBA" id="ARBA00004141"/>
    </source>
</evidence>
<dbReference type="PANTHER" id="PTHR33048">
    <property type="entry name" value="PTH11-LIKE INTEGRAL MEMBRANE PROTEIN (AFU_ORTHOLOGUE AFUA_5G11245)"/>
    <property type="match status" value="1"/>
</dbReference>
<evidence type="ECO:0000256" key="7">
    <source>
        <dbReference type="SAM" id="Phobius"/>
    </source>
</evidence>
<reference evidence="9 10" key="1">
    <citation type="submission" date="2020-01" db="EMBL/GenBank/DDBJ databases">
        <authorList>
            <consortium name="DOE Joint Genome Institute"/>
            <person name="Haridas S."/>
            <person name="Albert R."/>
            <person name="Binder M."/>
            <person name="Bloem J."/>
            <person name="Labutti K."/>
            <person name="Salamov A."/>
            <person name="Andreopoulos B."/>
            <person name="Baker S.E."/>
            <person name="Barry K."/>
            <person name="Bills G."/>
            <person name="Bluhm B.H."/>
            <person name="Cannon C."/>
            <person name="Castanera R."/>
            <person name="Culley D.E."/>
            <person name="Daum C."/>
            <person name="Ezra D."/>
            <person name="Gonzalez J.B."/>
            <person name="Henrissat B."/>
            <person name="Kuo A."/>
            <person name="Liang C."/>
            <person name="Lipzen A."/>
            <person name="Lutzoni F."/>
            <person name="Magnuson J."/>
            <person name="Mondo S."/>
            <person name="Nolan M."/>
            <person name="Ohm R."/>
            <person name="Pangilinan J."/>
            <person name="Park H.-J.H."/>
            <person name="Ramirez L."/>
            <person name="Alfaro M."/>
            <person name="Sun H."/>
            <person name="Tritt A."/>
            <person name="Yoshinaga Y."/>
            <person name="Zwiers L.-H.L."/>
            <person name="Turgeon B.G."/>
            <person name="Goodwin S.B."/>
            <person name="Spatafora J.W."/>
            <person name="Crous P.W."/>
            <person name="Grigoriev I.V."/>
        </authorList>
    </citation>
    <scope>NUCLEOTIDE SEQUENCE [LARGE SCALE GENOMIC DNA]</scope>
    <source>
        <strain evidence="9 10">CBS 611.86</strain>
    </source>
</reference>
<keyword evidence="3 7" id="KW-1133">Transmembrane helix</keyword>
<dbReference type="OrthoDB" id="3934549at2759"/>
<comment type="caution">
    <text evidence="9">The sequence shown here is derived from an EMBL/GenBank/DDBJ whole genome shotgun (WGS) entry which is preliminary data.</text>
</comment>
<dbReference type="GO" id="GO:0016020">
    <property type="term" value="C:membrane"/>
    <property type="evidence" value="ECO:0007669"/>
    <property type="project" value="UniProtKB-SubCell"/>
</dbReference>
<feature type="transmembrane region" description="Helical" evidence="7">
    <location>
        <begin position="88"/>
        <end position="109"/>
    </location>
</feature>
<feature type="transmembrane region" description="Helical" evidence="7">
    <location>
        <begin position="213"/>
        <end position="236"/>
    </location>
</feature>
<feature type="region of interest" description="Disordered" evidence="6">
    <location>
        <begin position="323"/>
        <end position="351"/>
    </location>
</feature>
<dbReference type="Pfam" id="PF20684">
    <property type="entry name" value="Fung_rhodopsin"/>
    <property type="match status" value="1"/>
</dbReference>
<feature type="transmembrane region" description="Helical" evidence="7">
    <location>
        <begin position="6"/>
        <end position="28"/>
    </location>
</feature>
<evidence type="ECO:0000256" key="2">
    <source>
        <dbReference type="ARBA" id="ARBA00022692"/>
    </source>
</evidence>
<sequence length="351" mass="38888">MAVHDRLAIIVAFTTTSISTVVVALRFYSRYFLVGKLSSPDWVMLAALVGSWSSAVVNYYQVHFLDYTHVKNKESFKVVVTGSLLTFWIYRLNYIFNLCLVKTSILLFYNHVTSSHKSFHLITRGTLALVLLGSIGMFVAAIFACTPPSDAWNFDVFFASISGIHTADCYDPTMPWLINGGFNLVTDAIIWILPIPFFLNLQTMPVRRRLELVGIFSIGIMAVVASAVRLNVLLVWSSSWQKQGENSANLLIWSQVEQHAAIISGSTPFLRPLIRRAFTRVRSRELPSPSPAAKLIAPQHFTPENPLPPRTLIIPSPSPTIGSTHAPFRVPPSPLSPIAPMQVGSSFDSAV</sequence>
<feature type="transmembrane region" description="Helical" evidence="7">
    <location>
        <begin position="181"/>
        <end position="201"/>
    </location>
</feature>
<keyword evidence="2 7" id="KW-0812">Transmembrane</keyword>
<comment type="similarity">
    <text evidence="5">Belongs to the SAT4 family.</text>
</comment>
<evidence type="ECO:0000256" key="4">
    <source>
        <dbReference type="ARBA" id="ARBA00023136"/>
    </source>
</evidence>
<evidence type="ECO:0000256" key="3">
    <source>
        <dbReference type="ARBA" id="ARBA00022989"/>
    </source>
</evidence>
<evidence type="ECO:0000259" key="8">
    <source>
        <dbReference type="Pfam" id="PF20684"/>
    </source>
</evidence>
<feature type="domain" description="Rhodopsin" evidence="8">
    <location>
        <begin position="25"/>
        <end position="276"/>
    </location>
</feature>
<organism evidence="9 10">
    <name type="scientific">Massariosphaeria phaeospora</name>
    <dbReference type="NCBI Taxonomy" id="100035"/>
    <lineage>
        <taxon>Eukaryota</taxon>
        <taxon>Fungi</taxon>
        <taxon>Dikarya</taxon>
        <taxon>Ascomycota</taxon>
        <taxon>Pezizomycotina</taxon>
        <taxon>Dothideomycetes</taxon>
        <taxon>Pleosporomycetidae</taxon>
        <taxon>Pleosporales</taxon>
        <taxon>Pleosporales incertae sedis</taxon>
        <taxon>Massariosphaeria</taxon>
    </lineage>
</organism>
<keyword evidence="4 7" id="KW-0472">Membrane</keyword>
<dbReference type="PANTHER" id="PTHR33048:SF124">
    <property type="entry name" value="INTEGRAL MEMBRANE PROTEIN"/>
    <property type="match status" value="1"/>
</dbReference>
<evidence type="ECO:0000256" key="5">
    <source>
        <dbReference type="ARBA" id="ARBA00038359"/>
    </source>
</evidence>
<keyword evidence="10" id="KW-1185">Reference proteome</keyword>
<dbReference type="InterPro" id="IPR049326">
    <property type="entry name" value="Rhodopsin_dom_fungi"/>
</dbReference>
<accession>A0A7C8M8P7</accession>
<dbReference type="InterPro" id="IPR052337">
    <property type="entry name" value="SAT4-like"/>
</dbReference>
<dbReference type="EMBL" id="JAADJZ010000010">
    <property type="protein sequence ID" value="KAF2872098.1"/>
    <property type="molecule type" value="Genomic_DNA"/>
</dbReference>
<proteinExistence type="inferred from homology"/>
<protein>
    <recommendedName>
        <fullName evidence="8">Rhodopsin domain-containing protein</fullName>
    </recommendedName>
</protein>
<gene>
    <name evidence="9" type="ORF">BDV95DRAFT_492494</name>
</gene>
<name>A0A7C8M8P7_9PLEO</name>
<comment type="subcellular location">
    <subcellularLocation>
        <location evidence="1">Membrane</location>
        <topology evidence="1">Multi-pass membrane protein</topology>
    </subcellularLocation>
</comment>
<feature type="transmembrane region" description="Helical" evidence="7">
    <location>
        <begin position="121"/>
        <end position="144"/>
    </location>
</feature>
<evidence type="ECO:0000256" key="6">
    <source>
        <dbReference type="SAM" id="MobiDB-lite"/>
    </source>
</evidence>
<dbReference type="AlphaFoldDB" id="A0A7C8M8P7"/>
<dbReference type="Proteomes" id="UP000481861">
    <property type="component" value="Unassembled WGS sequence"/>
</dbReference>
<evidence type="ECO:0000313" key="9">
    <source>
        <dbReference type="EMBL" id="KAF2872098.1"/>
    </source>
</evidence>
<evidence type="ECO:0000313" key="10">
    <source>
        <dbReference type="Proteomes" id="UP000481861"/>
    </source>
</evidence>